<name>A0ACD3ANX5_9AGAR</name>
<gene>
    <name evidence="1" type="ORF">BDN72DRAFT_899068</name>
</gene>
<protein>
    <submittedName>
        <fullName evidence="1">Uncharacterized protein</fullName>
    </submittedName>
</protein>
<evidence type="ECO:0000313" key="2">
    <source>
        <dbReference type="Proteomes" id="UP000308600"/>
    </source>
</evidence>
<keyword evidence="2" id="KW-1185">Reference proteome</keyword>
<proteinExistence type="predicted"/>
<organism evidence="1 2">
    <name type="scientific">Pluteus cervinus</name>
    <dbReference type="NCBI Taxonomy" id="181527"/>
    <lineage>
        <taxon>Eukaryota</taxon>
        <taxon>Fungi</taxon>
        <taxon>Dikarya</taxon>
        <taxon>Basidiomycota</taxon>
        <taxon>Agaricomycotina</taxon>
        <taxon>Agaricomycetes</taxon>
        <taxon>Agaricomycetidae</taxon>
        <taxon>Agaricales</taxon>
        <taxon>Pluteineae</taxon>
        <taxon>Pluteaceae</taxon>
        <taxon>Pluteus</taxon>
    </lineage>
</organism>
<sequence>MSKVGRKHRGALPTELWAIIASYLPREELCRLITVNRALYALAVDAKYAVVEFGDPDPWKFVKKAERLRDPSNAQRTRTLIIHPEAVREAVEQVQSSQRNISTPSPTAILPPQSKSRFMPAFVHSRVSRRRPTFEVSYETRVVDGPTQDLPPAQRKELYVHALGMMFNVTNLEIHFRRPVPQPQAWGDIDMPLHGQSPRPYPLAEVMDMWKLLPLWNLRDIALSMDALMFIKLFVGDTLKGLKSLRSLNLQLHLSSIRDRETIVSIGYMEQLVLVINSTRDSLEELRFTAWGHYGDLSPILNCIHLPNLRWLSLRLPFDSRHIEDTTSLTTFLGRHPLLTHLMFRGVVCYDTYHPYLGHEVHLTWLSQCFKVLDRDGEFMKFPGITSLHIGFRSLYGWIGQVGHNPHPNQATLGSLLVDVFPNVTDITLSAVAFRFEDLKEILGSFANWGLKRLELFAEKLTPELVLLFAGRCPQLRCLVLHVDVIFSAEPEGRMRIRPLDTMQLVGIQKFVDSMKIFQVDNQPRPGEVTLLRQWCLEDLSIVYVAGDLGRSYCWEAMQAIAGCIPAVKSFAEQGSLRVDTGLSPEEIPLC</sequence>
<dbReference type="EMBL" id="ML208379">
    <property type="protein sequence ID" value="TFK67317.1"/>
    <property type="molecule type" value="Genomic_DNA"/>
</dbReference>
<evidence type="ECO:0000313" key="1">
    <source>
        <dbReference type="EMBL" id="TFK67317.1"/>
    </source>
</evidence>
<reference evidence="1 2" key="1">
    <citation type="journal article" date="2019" name="Nat. Ecol. Evol.">
        <title>Megaphylogeny resolves global patterns of mushroom evolution.</title>
        <authorList>
            <person name="Varga T."/>
            <person name="Krizsan K."/>
            <person name="Foldi C."/>
            <person name="Dima B."/>
            <person name="Sanchez-Garcia M."/>
            <person name="Sanchez-Ramirez S."/>
            <person name="Szollosi G.J."/>
            <person name="Szarkandi J.G."/>
            <person name="Papp V."/>
            <person name="Albert L."/>
            <person name="Andreopoulos W."/>
            <person name="Angelini C."/>
            <person name="Antonin V."/>
            <person name="Barry K.W."/>
            <person name="Bougher N.L."/>
            <person name="Buchanan P."/>
            <person name="Buyck B."/>
            <person name="Bense V."/>
            <person name="Catcheside P."/>
            <person name="Chovatia M."/>
            <person name="Cooper J."/>
            <person name="Damon W."/>
            <person name="Desjardin D."/>
            <person name="Finy P."/>
            <person name="Geml J."/>
            <person name="Haridas S."/>
            <person name="Hughes K."/>
            <person name="Justo A."/>
            <person name="Karasinski D."/>
            <person name="Kautmanova I."/>
            <person name="Kiss B."/>
            <person name="Kocsube S."/>
            <person name="Kotiranta H."/>
            <person name="LaButti K.M."/>
            <person name="Lechner B.E."/>
            <person name="Liimatainen K."/>
            <person name="Lipzen A."/>
            <person name="Lukacs Z."/>
            <person name="Mihaltcheva S."/>
            <person name="Morgado L.N."/>
            <person name="Niskanen T."/>
            <person name="Noordeloos M.E."/>
            <person name="Ohm R.A."/>
            <person name="Ortiz-Santana B."/>
            <person name="Ovrebo C."/>
            <person name="Racz N."/>
            <person name="Riley R."/>
            <person name="Savchenko A."/>
            <person name="Shiryaev A."/>
            <person name="Soop K."/>
            <person name="Spirin V."/>
            <person name="Szebenyi C."/>
            <person name="Tomsovsky M."/>
            <person name="Tulloss R.E."/>
            <person name="Uehling J."/>
            <person name="Grigoriev I.V."/>
            <person name="Vagvolgyi C."/>
            <person name="Papp T."/>
            <person name="Martin F.M."/>
            <person name="Miettinen O."/>
            <person name="Hibbett D.S."/>
            <person name="Nagy L.G."/>
        </authorList>
    </citation>
    <scope>NUCLEOTIDE SEQUENCE [LARGE SCALE GENOMIC DNA]</scope>
    <source>
        <strain evidence="1 2">NL-1719</strain>
    </source>
</reference>
<dbReference type="Proteomes" id="UP000308600">
    <property type="component" value="Unassembled WGS sequence"/>
</dbReference>
<accession>A0ACD3ANX5</accession>